<name>A0A401SK72_CHIPU</name>
<dbReference type="EMBL" id="BEZZ01000325">
    <property type="protein sequence ID" value="GCC30792.1"/>
    <property type="molecule type" value="Genomic_DNA"/>
</dbReference>
<organism evidence="5 6">
    <name type="scientific">Chiloscyllium punctatum</name>
    <name type="common">Brownbanded bambooshark</name>
    <name type="synonym">Hemiscyllium punctatum</name>
    <dbReference type="NCBI Taxonomy" id="137246"/>
    <lineage>
        <taxon>Eukaryota</taxon>
        <taxon>Metazoa</taxon>
        <taxon>Chordata</taxon>
        <taxon>Craniata</taxon>
        <taxon>Vertebrata</taxon>
        <taxon>Chondrichthyes</taxon>
        <taxon>Elasmobranchii</taxon>
        <taxon>Galeomorphii</taxon>
        <taxon>Galeoidea</taxon>
        <taxon>Orectolobiformes</taxon>
        <taxon>Hemiscylliidae</taxon>
        <taxon>Chiloscyllium</taxon>
    </lineage>
</organism>
<keyword evidence="6" id="KW-1185">Reference proteome</keyword>
<accession>A0A401SK72</accession>
<reference evidence="5 6" key="1">
    <citation type="journal article" date="2018" name="Nat. Ecol. Evol.">
        <title>Shark genomes provide insights into elasmobranch evolution and the origin of vertebrates.</title>
        <authorList>
            <person name="Hara Y"/>
            <person name="Yamaguchi K"/>
            <person name="Onimaru K"/>
            <person name="Kadota M"/>
            <person name="Koyanagi M"/>
            <person name="Keeley SD"/>
            <person name="Tatsumi K"/>
            <person name="Tanaka K"/>
            <person name="Motone F"/>
            <person name="Kageyama Y"/>
            <person name="Nozu R"/>
            <person name="Adachi N"/>
            <person name="Nishimura O"/>
            <person name="Nakagawa R"/>
            <person name="Tanegashima C"/>
            <person name="Kiyatake I"/>
            <person name="Matsumoto R"/>
            <person name="Murakumo K"/>
            <person name="Nishida K"/>
            <person name="Terakita A"/>
            <person name="Kuratani S"/>
            <person name="Sato K"/>
            <person name="Hyodo S Kuraku.S."/>
        </authorList>
    </citation>
    <scope>NUCLEOTIDE SEQUENCE [LARGE SCALE GENOMIC DNA]</scope>
</reference>
<evidence type="ECO:0000313" key="6">
    <source>
        <dbReference type="Proteomes" id="UP000287033"/>
    </source>
</evidence>
<evidence type="ECO:0000256" key="3">
    <source>
        <dbReference type="SAM" id="SignalP"/>
    </source>
</evidence>
<evidence type="ECO:0000256" key="1">
    <source>
        <dbReference type="ARBA" id="ARBA00022737"/>
    </source>
</evidence>
<feature type="chain" id="PRO_5019458688" description="Thrombospondin-like N-terminal domain-containing protein" evidence="3">
    <location>
        <begin position="23"/>
        <end position="369"/>
    </location>
</feature>
<protein>
    <recommendedName>
        <fullName evidence="4">Thrombospondin-like N-terminal domain-containing protein</fullName>
    </recommendedName>
</protein>
<keyword evidence="1" id="KW-0677">Repeat</keyword>
<dbReference type="InterPro" id="IPR013320">
    <property type="entry name" value="ConA-like_dom_sf"/>
</dbReference>
<dbReference type="SMART" id="SM00210">
    <property type="entry name" value="TSPN"/>
    <property type="match status" value="1"/>
</dbReference>
<proteinExistence type="predicted"/>
<dbReference type="Proteomes" id="UP000287033">
    <property type="component" value="Unassembled WGS sequence"/>
</dbReference>
<dbReference type="Pfam" id="PF01391">
    <property type="entry name" value="Collagen"/>
    <property type="match status" value="1"/>
</dbReference>
<feature type="compositionally biased region" description="Polar residues" evidence="2">
    <location>
        <begin position="267"/>
        <end position="290"/>
    </location>
</feature>
<evidence type="ECO:0000259" key="4">
    <source>
        <dbReference type="SMART" id="SM00210"/>
    </source>
</evidence>
<dbReference type="Gene3D" id="2.60.120.200">
    <property type="match status" value="1"/>
</dbReference>
<sequence length="369" mass="40532">MKHVAFWIAFLWVTILIHIICGKFVNKQADALCPTIQLEGLQFNQSQHQHVETSGFDLVQSFSLTLSTSRSKASQAPPFIRMGRKLLVSPTQQIFPRGLPAKFTFVTIFRLKRATRKEHWHLWQITDQSGGVQVSISINGSRKLVEFSAIGSSGNRLHLTFKKRELGSLFDRHWHKLSINVQSGSVSLYKDCKLVDSRHSEEIGNIDIYGKTTIGVRVSDGTPVDFDLQQIMIYCNPQLIELETCCGMSGGQCSSEDGFSDAKVTSNNLLRQTSPQSKLETDSQKGTTWTAPGKGGKDTSSPSGEKGEKGDLGQTGPRGFPGRDGLKGDPGVPGLPGPRGEKGDMGPPGPPGFSVSFWDLVLLWAKWKC</sequence>
<keyword evidence="3" id="KW-0732">Signal</keyword>
<dbReference type="SUPFAM" id="SSF49899">
    <property type="entry name" value="Concanavalin A-like lectins/glucanases"/>
    <property type="match status" value="1"/>
</dbReference>
<dbReference type="InterPro" id="IPR008160">
    <property type="entry name" value="Collagen"/>
</dbReference>
<evidence type="ECO:0000256" key="2">
    <source>
        <dbReference type="SAM" id="MobiDB-lite"/>
    </source>
</evidence>
<dbReference type="InterPro" id="IPR048287">
    <property type="entry name" value="TSPN-like_N"/>
</dbReference>
<dbReference type="PANTHER" id="PTHR24637:SF421">
    <property type="entry name" value="CUTICLE COLLAGEN DPY-2"/>
    <property type="match status" value="1"/>
</dbReference>
<dbReference type="OMA" id="EPKCEAK"/>
<dbReference type="STRING" id="137246.A0A401SK72"/>
<dbReference type="AlphaFoldDB" id="A0A401SK72"/>
<feature type="signal peptide" evidence="3">
    <location>
        <begin position="1"/>
        <end position="22"/>
    </location>
</feature>
<evidence type="ECO:0000313" key="5">
    <source>
        <dbReference type="EMBL" id="GCC30792.1"/>
    </source>
</evidence>
<feature type="region of interest" description="Disordered" evidence="2">
    <location>
        <begin position="267"/>
        <end position="350"/>
    </location>
</feature>
<dbReference type="OrthoDB" id="5983381at2759"/>
<gene>
    <name evidence="5" type="ORF">chiPu_0009246</name>
</gene>
<feature type="domain" description="Thrombospondin-like N-terminal" evidence="4">
    <location>
        <begin position="55"/>
        <end position="237"/>
    </location>
</feature>
<dbReference type="PANTHER" id="PTHR24637">
    <property type="entry name" value="COLLAGEN"/>
    <property type="match status" value="1"/>
</dbReference>
<comment type="caution">
    <text evidence="5">The sequence shown here is derived from an EMBL/GenBank/DDBJ whole genome shotgun (WGS) entry which is preliminary data.</text>
</comment>